<dbReference type="EMBL" id="KX765020">
    <property type="protein sequence ID" value="AOZ56107.1"/>
    <property type="molecule type" value="Genomic_DNA"/>
</dbReference>
<dbReference type="InterPro" id="IPR050518">
    <property type="entry name" value="Rpo3/RPB3_RNA_Pol_subunit"/>
</dbReference>
<keyword evidence="4" id="KW-0963">Cytoplasm</keyword>
<reference evidence="6" key="1">
    <citation type="journal article" date="2017" name="Nature">
        <title>Metagenomic exploration of ASGARD archaea illuminates the origin of cellular complexity in eukaryotes.</title>
        <authorList>
            <person name="Zaremba-Niedzwiedzka K."/>
            <person name="Caceres E.F."/>
            <person name="Saw J.H.W."/>
            <person name="Backstrom D."/>
            <person name="Juzokaite L."/>
            <person name="Vancaester E."/>
            <person name="Seitz K.W."/>
            <person name="Anantharaman K."/>
            <person name="Starnawski P."/>
            <person name="Kjeldsen K.U."/>
            <person name="Stott M.B."/>
            <person name="Nunoura T."/>
            <person name="Banfield J.F."/>
            <person name="Schramm A."/>
            <person name="Baker B.J."/>
            <person name="Spang A."/>
            <person name="Ettema T.J.G."/>
        </authorList>
    </citation>
    <scope>NUCLEOTIDE SEQUENCE</scope>
    <source>
        <strain evidence="6">TIV_2</strain>
    </source>
</reference>
<dbReference type="PANTHER" id="PTHR11800:SF2">
    <property type="entry name" value="DNA-DIRECTED RNA POLYMERASE II SUBUNIT RPB3"/>
    <property type="match status" value="1"/>
</dbReference>
<evidence type="ECO:0000256" key="4">
    <source>
        <dbReference type="HAMAP-Rule" id="MF_00320"/>
    </source>
</evidence>
<dbReference type="Gene3D" id="3.30.1360.10">
    <property type="entry name" value="RNA polymerase, RBP11-like subunit"/>
    <property type="match status" value="1"/>
</dbReference>
<keyword evidence="2 4" id="KW-0804">Transcription</keyword>
<dbReference type="GO" id="GO:0003899">
    <property type="term" value="F:DNA-directed RNA polymerase activity"/>
    <property type="evidence" value="ECO:0007669"/>
    <property type="project" value="UniProtKB-UniRule"/>
</dbReference>
<keyword evidence="4" id="KW-0548">Nucleotidyltransferase</keyword>
<evidence type="ECO:0000259" key="5">
    <source>
        <dbReference type="SMART" id="SM00662"/>
    </source>
</evidence>
<dbReference type="InterPro" id="IPR001514">
    <property type="entry name" value="DNA-dir_RNA_pol_30-40kDasu_CS"/>
</dbReference>
<dbReference type="SMART" id="SM00662">
    <property type="entry name" value="RPOLD"/>
    <property type="match status" value="1"/>
</dbReference>
<dbReference type="Gene3D" id="2.170.120.12">
    <property type="entry name" value="DNA-directed RNA polymerase, insert domain"/>
    <property type="match status" value="1"/>
</dbReference>
<feature type="domain" description="DNA-directed RNA polymerase RpoA/D/Rpb3-type" evidence="5">
    <location>
        <begin position="12"/>
        <end position="257"/>
    </location>
</feature>
<dbReference type="GO" id="GO:0006351">
    <property type="term" value="P:DNA-templated transcription"/>
    <property type="evidence" value="ECO:0007669"/>
    <property type="project" value="UniProtKB-UniRule"/>
</dbReference>
<name>A0A1L2JK56_9CREN</name>
<comment type="subunit">
    <text evidence="4">Part of the RNA polymerase complex.</text>
</comment>
<dbReference type="GO" id="GO:0005737">
    <property type="term" value="C:cytoplasm"/>
    <property type="evidence" value="ECO:0007669"/>
    <property type="project" value="UniProtKB-SubCell"/>
</dbReference>
<comment type="subcellular location">
    <subcellularLocation>
        <location evidence="4">Cytoplasm</location>
    </subcellularLocation>
</comment>
<dbReference type="SUPFAM" id="SSF56553">
    <property type="entry name" value="Insert subdomain of RNA polymerase alpha subunit"/>
    <property type="match status" value="1"/>
</dbReference>
<dbReference type="NCBIfam" id="NF001988">
    <property type="entry name" value="PRK00783.1"/>
    <property type="match status" value="1"/>
</dbReference>
<gene>
    <name evidence="4" type="primary">rpo3</name>
    <name evidence="4" type="synonym">rpoD</name>
</gene>
<dbReference type="PROSITE" id="PS00446">
    <property type="entry name" value="RNA_POL_D_30KD"/>
    <property type="match status" value="1"/>
</dbReference>
<comment type="catalytic activity">
    <reaction evidence="4">
        <text>RNA(n) + a ribonucleoside 5'-triphosphate = RNA(n+1) + diphosphate</text>
        <dbReference type="Rhea" id="RHEA:21248"/>
        <dbReference type="Rhea" id="RHEA-COMP:14527"/>
        <dbReference type="Rhea" id="RHEA-COMP:17342"/>
        <dbReference type="ChEBI" id="CHEBI:33019"/>
        <dbReference type="ChEBI" id="CHEBI:61557"/>
        <dbReference type="ChEBI" id="CHEBI:140395"/>
        <dbReference type="EC" id="2.7.7.6"/>
    </reaction>
</comment>
<comment type="similarity">
    <text evidence="3 4">Belongs to the archaeal Rpo3/eukaryotic RPB3 RNA polymerase subunit family.</text>
</comment>
<evidence type="ECO:0000313" key="6">
    <source>
        <dbReference type="EMBL" id="AOZ56107.1"/>
    </source>
</evidence>
<comment type="caution">
    <text evidence="4">Lacks conserved residue(s) required for the propagation of feature annotation.</text>
</comment>
<keyword evidence="1 4" id="KW-0240">DNA-directed RNA polymerase</keyword>
<evidence type="ECO:0000256" key="3">
    <source>
        <dbReference type="ARBA" id="ARBA00025804"/>
    </source>
</evidence>
<dbReference type="InterPro" id="IPR022842">
    <property type="entry name" value="RNAP_Rpo3/Rpb3/RPAC1"/>
</dbReference>
<dbReference type="EC" id="2.7.7.6" evidence="4"/>
<dbReference type="Pfam" id="PF01000">
    <property type="entry name" value="RNA_pol_A_bac"/>
    <property type="match status" value="1"/>
</dbReference>
<comment type="function">
    <text evidence="4">DNA-dependent RNA polymerase (RNAP) catalyzes the transcription of DNA into RNA using the four ribonucleoside triphosphates as substrates.</text>
</comment>
<dbReference type="GO" id="GO:0000428">
    <property type="term" value="C:DNA-directed RNA polymerase complex"/>
    <property type="evidence" value="ECO:0007669"/>
    <property type="project" value="UniProtKB-KW"/>
</dbReference>
<proteinExistence type="inferred from homology"/>
<dbReference type="GO" id="GO:0003677">
    <property type="term" value="F:DNA binding"/>
    <property type="evidence" value="ECO:0007669"/>
    <property type="project" value="UniProtKB-UniRule"/>
</dbReference>
<protein>
    <recommendedName>
        <fullName evidence="4">DNA-directed RNA polymerase subunit Rpo3</fullName>
        <ecNumber evidence="4">2.7.7.6</ecNumber>
    </recommendedName>
    <alternativeName>
        <fullName evidence="4">DNA-directed RNA polymerase subunit D</fullName>
    </alternativeName>
</protein>
<organism evidence="6">
    <name type="scientific">uncultured korarchaeote</name>
    <dbReference type="NCBI Taxonomy" id="161241"/>
    <lineage>
        <taxon>Archaea</taxon>
        <taxon>Thermoproteota</taxon>
        <taxon>environmental samples</taxon>
    </lineage>
</organism>
<dbReference type="InterPro" id="IPR036603">
    <property type="entry name" value="RBP11-like"/>
</dbReference>
<dbReference type="InterPro" id="IPR011263">
    <property type="entry name" value="DNA-dir_RNA_pol_RpoA/D/Rpb3"/>
</dbReference>
<dbReference type="InterPro" id="IPR011262">
    <property type="entry name" value="DNA-dir_RNA_pol_insert"/>
</dbReference>
<dbReference type="SUPFAM" id="SSF55257">
    <property type="entry name" value="RBP11-like subunits of RNA polymerase"/>
    <property type="match status" value="1"/>
</dbReference>
<dbReference type="Pfam" id="PF01193">
    <property type="entry name" value="RNA_pol_L"/>
    <property type="match status" value="1"/>
</dbReference>
<dbReference type="Gene3D" id="3.30.70.3110">
    <property type="match status" value="1"/>
</dbReference>
<dbReference type="AlphaFoldDB" id="A0A1L2JK56"/>
<evidence type="ECO:0000256" key="1">
    <source>
        <dbReference type="ARBA" id="ARBA00022478"/>
    </source>
</evidence>
<dbReference type="HAMAP" id="MF_00320">
    <property type="entry name" value="RNApol_arch_Rpo3"/>
    <property type="match status" value="1"/>
</dbReference>
<dbReference type="PANTHER" id="PTHR11800">
    <property type="entry name" value="DNA-DIRECTED RNA POLYMERASE"/>
    <property type="match status" value="1"/>
</dbReference>
<keyword evidence="4" id="KW-0808">Transferase</keyword>
<dbReference type="GO" id="GO:0046983">
    <property type="term" value="F:protein dimerization activity"/>
    <property type="evidence" value="ECO:0007669"/>
    <property type="project" value="InterPro"/>
</dbReference>
<accession>A0A1L2JK56</accession>
<evidence type="ECO:0000256" key="2">
    <source>
        <dbReference type="ARBA" id="ARBA00023163"/>
    </source>
</evidence>
<dbReference type="InterPro" id="IPR036643">
    <property type="entry name" value="RNApol_insert_sf"/>
</dbReference>
<sequence>MRVRIVDYKPPFVRLVLEDANPSYANAFRRALLSEVPVMAVDEVIFYANTTAFLDEEIAHRLAMVPIRTDLKTYSLGDGSVVTLKLDRTAEEDMEVVYAGDLEPSDPVIVPVRPKIPIVKMAKGDRLRFDALVRMGKGKWHAKWQAASGLGYSYYPIYRLAPKAVKECSKHLKPCPKEAVGEEEGGFVVVKDYLSCPGLEECIERLRRERPELVKVVEWDDSRFIIKFETTGALTIPEILEAAVEELLKKFQRFEDELKAALESPGSSQR</sequence>